<dbReference type="Proteomes" id="UP001396334">
    <property type="component" value="Unassembled WGS sequence"/>
</dbReference>
<sequence length="158" mass="17703">MLAVDGGPAAKELIPKLDLAKKHISSQLHVDLPDIEKTQAKQLVPAALALKGLGAILCVWPWLWSLPPDRVFAGLYDFYNYGPEEPQYSVLLNDFLQVFTYTYLKCSTHIMACKLHRHILLLGDNKEATKEAENRLEFIKVVTSEDSCLAVPDNILLV</sequence>
<evidence type="ECO:0000313" key="2">
    <source>
        <dbReference type="Proteomes" id="UP001396334"/>
    </source>
</evidence>
<comment type="caution">
    <text evidence="1">The sequence shown here is derived from an EMBL/GenBank/DDBJ whole genome shotgun (WGS) entry which is preliminary data.</text>
</comment>
<dbReference type="EMBL" id="JBBPBN010000069">
    <property type="protein sequence ID" value="KAK8985388.1"/>
    <property type="molecule type" value="Genomic_DNA"/>
</dbReference>
<reference evidence="1 2" key="1">
    <citation type="journal article" date="2024" name="G3 (Bethesda)">
        <title>Genome assembly of Hibiscus sabdariffa L. provides insights into metabolisms of medicinal natural products.</title>
        <authorList>
            <person name="Kim T."/>
        </authorList>
    </citation>
    <scope>NUCLEOTIDE SEQUENCE [LARGE SCALE GENOMIC DNA]</scope>
    <source>
        <strain evidence="1">TK-2024</strain>
        <tissue evidence="1">Old leaves</tissue>
    </source>
</reference>
<protein>
    <submittedName>
        <fullName evidence="1">Uncharacterized protein</fullName>
    </submittedName>
</protein>
<dbReference type="InterPro" id="IPR008637">
    <property type="entry name" value="HR_lesion"/>
</dbReference>
<dbReference type="PANTHER" id="PTHR31474">
    <property type="entry name" value="HR-LIKE LESION-INDUCER"/>
    <property type="match status" value="1"/>
</dbReference>
<dbReference type="PANTHER" id="PTHR31474:SF4">
    <property type="entry name" value="NICOTIANA LESION-INDUCING LIKE"/>
    <property type="match status" value="1"/>
</dbReference>
<proteinExistence type="predicted"/>
<keyword evidence="2" id="KW-1185">Reference proteome</keyword>
<accession>A0ABR2PAC2</accession>
<name>A0ABR2PAC2_9ROSI</name>
<evidence type="ECO:0000313" key="1">
    <source>
        <dbReference type="EMBL" id="KAK8985388.1"/>
    </source>
</evidence>
<gene>
    <name evidence="1" type="ORF">V6N11_068645</name>
</gene>
<dbReference type="Pfam" id="PF05514">
    <property type="entry name" value="HR_lesion"/>
    <property type="match status" value="1"/>
</dbReference>
<organism evidence="1 2">
    <name type="scientific">Hibiscus sabdariffa</name>
    <name type="common">roselle</name>
    <dbReference type="NCBI Taxonomy" id="183260"/>
    <lineage>
        <taxon>Eukaryota</taxon>
        <taxon>Viridiplantae</taxon>
        <taxon>Streptophyta</taxon>
        <taxon>Embryophyta</taxon>
        <taxon>Tracheophyta</taxon>
        <taxon>Spermatophyta</taxon>
        <taxon>Magnoliopsida</taxon>
        <taxon>eudicotyledons</taxon>
        <taxon>Gunneridae</taxon>
        <taxon>Pentapetalae</taxon>
        <taxon>rosids</taxon>
        <taxon>malvids</taxon>
        <taxon>Malvales</taxon>
        <taxon>Malvaceae</taxon>
        <taxon>Malvoideae</taxon>
        <taxon>Hibiscus</taxon>
    </lineage>
</organism>